<comment type="caution">
    <text evidence="1">The sequence shown here is derived from an EMBL/GenBank/DDBJ whole genome shotgun (WGS) entry which is preliminary data.</text>
</comment>
<sequence length="76" mass="8959">MFTVNYKSTTNQKPKTKNINQKPPTIKLVCLFSFFLRCRLVVESADCKKNRMKLNIYKKNQSFLKRLVIIVFLATD</sequence>
<gene>
    <name evidence="1" type="ORF">BKM63_15835</name>
</gene>
<evidence type="ECO:0000313" key="2">
    <source>
        <dbReference type="Proteomes" id="UP000182826"/>
    </source>
</evidence>
<dbReference type="EMBL" id="MLFK01000008">
    <property type="protein sequence ID" value="OIV41159.1"/>
    <property type="molecule type" value="Genomic_DNA"/>
</dbReference>
<dbReference type="Proteomes" id="UP000182826">
    <property type="component" value="Unassembled WGS sequence"/>
</dbReference>
<accession>A0A1J7BR30</accession>
<keyword evidence="2" id="KW-1185">Reference proteome</keyword>
<proteinExistence type="predicted"/>
<evidence type="ECO:0000313" key="1">
    <source>
        <dbReference type="EMBL" id="OIV41159.1"/>
    </source>
</evidence>
<organism evidence="1 2">
    <name type="scientific">Flavobacterium johnsoniae</name>
    <name type="common">Cytophaga johnsonae</name>
    <dbReference type="NCBI Taxonomy" id="986"/>
    <lineage>
        <taxon>Bacteria</taxon>
        <taxon>Pseudomonadati</taxon>
        <taxon>Bacteroidota</taxon>
        <taxon>Flavobacteriia</taxon>
        <taxon>Flavobacteriales</taxon>
        <taxon>Flavobacteriaceae</taxon>
        <taxon>Flavobacterium</taxon>
    </lineage>
</organism>
<protein>
    <submittedName>
        <fullName evidence="1">Uncharacterized protein</fullName>
    </submittedName>
</protein>
<name>A0A1J7BR30_FLAJO</name>
<dbReference type="AlphaFoldDB" id="A0A1J7BR30"/>
<reference evidence="1 2" key="1">
    <citation type="submission" date="2016-10" db="EMBL/GenBank/DDBJ databases">
        <title>Draft Genome Sequence of Rhizobacteria Flavobacterium johnsoniae CI04.</title>
        <authorList>
            <person name="Bravo J.I."/>
            <person name="Lozano G.L."/>
            <person name="Handelsman J."/>
        </authorList>
    </citation>
    <scope>NUCLEOTIDE SEQUENCE [LARGE SCALE GENOMIC DNA]</scope>
    <source>
        <strain evidence="1 2">CI04</strain>
    </source>
</reference>